<feature type="compositionally biased region" description="Pro residues" evidence="2">
    <location>
        <begin position="294"/>
        <end position="304"/>
    </location>
</feature>
<evidence type="ECO:0000256" key="2">
    <source>
        <dbReference type="SAM" id="MobiDB-lite"/>
    </source>
</evidence>
<dbReference type="CDD" id="cd13402">
    <property type="entry name" value="LT_TF-like"/>
    <property type="match status" value="1"/>
</dbReference>
<keyword evidence="1" id="KW-0175">Coiled coil</keyword>
<dbReference type="InterPro" id="IPR023346">
    <property type="entry name" value="Lysozyme-like_dom_sf"/>
</dbReference>
<evidence type="ECO:0000313" key="7">
    <source>
        <dbReference type="Proteomes" id="UP001500220"/>
    </source>
</evidence>
<sequence>MPAAPSTRCAPPWTRSTAPTPTRCAELGSHMGISGEVAGKPGGGPLAEQLRKIENARPDAIRAIGTRWREAAGRTGEHGQDIAQAVRGLDGAWEGRSADAFVSYMGKVTGGFDRAREAVQGSADVLERAAQAVQAAKDEVNAIGERALADARRAEQAYEKEVAAAADDAAKQEAARRRDEAITKAMQEHAEDARGKIDAANGKLNSALGELRSAAAGLTDVFTSLPKAGEQPFTPTPGRQTDWEMTPPAHTGQQSTTPGGGPSSSGGSGGSGGGGEYGGSGGSGGGGGGLGPSGGPPAGGPPPGNVEQWIREAIKILQANGIPVTEDNIDEIWTIIEKESGGNPHAINNWDSNAARGTPSKGLMQCIDPTFQAYKLPGHDDIWNPVDNIIAGVRYTFDRYGGFENHPGLKSMAQGGGYRGY</sequence>
<reference evidence="5 6" key="2">
    <citation type="journal article" date="2014" name="Int. J. Syst. Evol. Microbiol.">
        <title>Complete genome sequence of Corynebacterium casei LMG S-19264T (=DSM 44701T), isolated from a smear-ripened cheese.</title>
        <authorList>
            <consortium name="US DOE Joint Genome Institute (JGI-PGF)"/>
            <person name="Walter F."/>
            <person name="Albersmeier A."/>
            <person name="Kalinowski J."/>
            <person name="Ruckert C."/>
        </authorList>
    </citation>
    <scope>NUCLEOTIDE SEQUENCE [LARGE SCALE GENOMIC DNA]</scope>
    <source>
        <strain evidence="5 6">CGMCC 4.7206</strain>
    </source>
</reference>
<dbReference type="InterPro" id="IPR010310">
    <property type="entry name" value="T7SS_ESAT-6-like"/>
</dbReference>
<evidence type="ECO:0000313" key="6">
    <source>
        <dbReference type="Proteomes" id="UP000597989"/>
    </source>
</evidence>
<reference evidence="5" key="4">
    <citation type="submission" date="2020-09" db="EMBL/GenBank/DDBJ databases">
        <authorList>
            <person name="Sun Q."/>
            <person name="Zhou Y."/>
        </authorList>
    </citation>
    <scope>NUCLEOTIDE SEQUENCE</scope>
    <source>
        <strain evidence="5">CGMCC 4.7206</strain>
    </source>
</reference>
<dbReference type="Gene3D" id="1.10.287.1060">
    <property type="entry name" value="ESAT-6-like"/>
    <property type="match status" value="1"/>
</dbReference>
<gene>
    <name evidence="4" type="ORF">GCM10009545_05650</name>
    <name evidence="5" type="ORF">GCM10011581_42100</name>
</gene>
<dbReference type="Gene3D" id="1.10.530.10">
    <property type="match status" value="1"/>
</dbReference>
<dbReference type="AlphaFoldDB" id="A0A917NH22"/>
<organism evidence="5 6">
    <name type="scientific">Saccharopolyspora thermophila</name>
    <dbReference type="NCBI Taxonomy" id="89367"/>
    <lineage>
        <taxon>Bacteria</taxon>
        <taxon>Bacillati</taxon>
        <taxon>Actinomycetota</taxon>
        <taxon>Actinomycetes</taxon>
        <taxon>Pseudonocardiales</taxon>
        <taxon>Pseudonocardiaceae</taxon>
        <taxon>Saccharopolyspora</taxon>
    </lineage>
</organism>
<name>A0A917NH22_9PSEU</name>
<feature type="compositionally biased region" description="Gly residues" evidence="2">
    <location>
        <begin position="258"/>
        <end position="293"/>
    </location>
</feature>
<protein>
    <submittedName>
        <fullName evidence="4 5">Transglycosylase</fullName>
    </submittedName>
</protein>
<reference evidence="4" key="5">
    <citation type="submission" date="2023-12" db="EMBL/GenBank/DDBJ databases">
        <authorList>
            <person name="Sun Q."/>
            <person name="Inoue M."/>
        </authorList>
    </citation>
    <scope>NUCLEOTIDE SEQUENCE</scope>
    <source>
        <strain evidence="4">JCM 10664</strain>
    </source>
</reference>
<feature type="region of interest" description="Disordered" evidence="2">
    <location>
        <begin position="1"/>
        <end position="46"/>
    </location>
</feature>
<dbReference type="SUPFAM" id="SSF53955">
    <property type="entry name" value="Lysozyme-like"/>
    <property type="match status" value="1"/>
</dbReference>
<dbReference type="Proteomes" id="UP001500220">
    <property type="component" value="Unassembled WGS sequence"/>
</dbReference>
<dbReference type="Pfam" id="PF06013">
    <property type="entry name" value="WXG100"/>
    <property type="match status" value="1"/>
</dbReference>
<evidence type="ECO:0000259" key="3">
    <source>
        <dbReference type="Pfam" id="PF01464"/>
    </source>
</evidence>
<accession>A0A917NH22</accession>
<dbReference type="EMBL" id="BAAAHC010000003">
    <property type="protein sequence ID" value="GAA0506487.1"/>
    <property type="molecule type" value="Genomic_DNA"/>
</dbReference>
<dbReference type="Proteomes" id="UP000597989">
    <property type="component" value="Unassembled WGS sequence"/>
</dbReference>
<reference evidence="7" key="3">
    <citation type="journal article" date="2019" name="Int. J. Syst. Evol. Microbiol.">
        <title>The Global Catalogue of Microorganisms (GCM) 10K type strain sequencing project: providing services to taxonomists for standard genome sequencing and annotation.</title>
        <authorList>
            <consortium name="The Broad Institute Genomics Platform"/>
            <consortium name="The Broad Institute Genome Sequencing Center for Infectious Disease"/>
            <person name="Wu L."/>
            <person name="Ma J."/>
        </authorList>
    </citation>
    <scope>NUCLEOTIDE SEQUENCE [LARGE SCALE GENOMIC DNA]</scope>
    <source>
        <strain evidence="7">JCM 10664</strain>
    </source>
</reference>
<dbReference type="SUPFAM" id="SSF140453">
    <property type="entry name" value="EsxAB dimer-like"/>
    <property type="match status" value="1"/>
</dbReference>
<dbReference type="InterPro" id="IPR036689">
    <property type="entry name" value="ESAT-6-like_sf"/>
</dbReference>
<proteinExistence type="predicted"/>
<evidence type="ECO:0000313" key="5">
    <source>
        <dbReference type="EMBL" id="GGJ00546.1"/>
    </source>
</evidence>
<reference evidence="4" key="1">
    <citation type="journal article" date="2014" name="Int. J. Syst. Evol. Microbiol.">
        <title>Complete genome of a new Firmicutes species belonging to the dominant human colonic microbiota ('Ruminococcus bicirculans') reveals two chromosomes and a selective capacity to utilize plant glucans.</title>
        <authorList>
            <consortium name="NISC Comparative Sequencing Program"/>
            <person name="Wegmann U."/>
            <person name="Louis P."/>
            <person name="Goesmann A."/>
            <person name="Henrissat B."/>
            <person name="Duncan S.H."/>
            <person name="Flint H.J."/>
        </authorList>
    </citation>
    <scope>NUCLEOTIDE SEQUENCE</scope>
    <source>
        <strain evidence="4">JCM 10664</strain>
    </source>
</reference>
<keyword evidence="7" id="KW-1185">Reference proteome</keyword>
<evidence type="ECO:0000256" key="1">
    <source>
        <dbReference type="SAM" id="Coils"/>
    </source>
</evidence>
<feature type="region of interest" description="Disordered" evidence="2">
    <location>
        <begin position="225"/>
        <end position="306"/>
    </location>
</feature>
<evidence type="ECO:0000313" key="4">
    <source>
        <dbReference type="EMBL" id="GAA0506487.1"/>
    </source>
</evidence>
<dbReference type="EMBL" id="BMMT01000017">
    <property type="protein sequence ID" value="GGJ00546.1"/>
    <property type="molecule type" value="Genomic_DNA"/>
</dbReference>
<comment type="caution">
    <text evidence="5">The sequence shown here is derived from an EMBL/GenBank/DDBJ whole genome shotgun (WGS) entry which is preliminary data.</text>
</comment>
<feature type="coiled-coil region" evidence="1">
    <location>
        <begin position="126"/>
        <end position="168"/>
    </location>
</feature>
<dbReference type="InterPro" id="IPR008258">
    <property type="entry name" value="Transglycosylase_SLT_dom_1"/>
</dbReference>
<feature type="domain" description="Transglycosylase SLT" evidence="3">
    <location>
        <begin position="330"/>
        <end position="407"/>
    </location>
</feature>
<dbReference type="Pfam" id="PF01464">
    <property type="entry name" value="SLT"/>
    <property type="match status" value="1"/>
</dbReference>